<organism evidence="3 4">
    <name type="scientific">Trichomonas vaginalis (strain ATCC PRA-98 / G3)</name>
    <dbReference type="NCBI Taxonomy" id="412133"/>
    <lineage>
        <taxon>Eukaryota</taxon>
        <taxon>Metamonada</taxon>
        <taxon>Parabasalia</taxon>
        <taxon>Trichomonadida</taxon>
        <taxon>Trichomonadidae</taxon>
        <taxon>Trichomonas</taxon>
    </lineage>
</organism>
<dbReference type="VEuPathDB" id="TrichDB:TVAGG3_0018030"/>
<name>A2F7U2_TRIV3</name>
<dbReference type="VEuPathDB" id="TrichDB:TVAG_008690"/>
<feature type="coiled-coil region" evidence="2">
    <location>
        <begin position="153"/>
        <end position="187"/>
    </location>
</feature>
<keyword evidence="1 2" id="KW-0175">Coiled coil</keyword>
<sequence length="908" mass="108096">MDDREKEQQIKRFISIEKEYTEANYLAEQRNLNKEIINQSYDEEFHNIFADYEFMMTEIINGLNYERQMIESSIKSEYEQELKKIYKLKPLNNPFSSHEYQKFSKSFNNDLMALLQTIEDINFNLTQKIRTFSPSTPAQYIDVRKQVENEWYVSQIKQINTDLSQKIDKLENDWYQTQRRLEEENEKAVLELQRSNYTDFSQVMSNFENIRTEFYGKFYEFQEIVENLTKSVQSVMNSYKETQKEWKEKLKEVQNSLIEAENFEKQRVNKKKIEYDNVLAQLKQDEKTLMQTFEVKKETNKIILDRLRDKIKAEIEELNLQFQNLIPKDISQQIIEEPNRLQKQCNEEMENEIARLENEKKNRIYFLELSNEKMTRMNEIFDQEEDNIMKEFSNLRLANSNETEQSKHDFEQIFNSKTKNNKDEVEIYQQNLKIYLDLIEKKEMMKSKSVPSDDFVEKILLKLTEEEKNAIKLFDNEYQSRTVQQKNLLQETQNNLNSKLIEYKNELEMKNKLKLDEEKNSFQVEILQEKQKYQQIFNDLQTELRSIQISPVNVQGNEDEVNEISSQIEQFKSNIKLDKDQITEDWEKMIFDEGMRSKLSIDSIKGQIMAMDTNLMRMKLDNSKILENLDTKINSLEDKLNSLKLSSPTSQIQEFNPKEEFAKAKLENERIIKNAIDDKDISIGKMQKDISNLNYQFSQRSEDILLEQTKELNNYMLSVQKLQAEHRSKIEKINNEMEVYKNERNGSKNDELQSLKDKILQKKHNIINLTHTKVNNQDYSQKLAEIEKRYKDEVNIMRSQAETKKHLLQCETDIAEKDLNAAKMKFESRESRQEDISLIDKLNTTLNQVTQNLMTLMKDHQEFKTKIVIQENEYNARFGALPSVPVGKSPRIRGSLTSNSSLKILPKL</sequence>
<protein>
    <submittedName>
        <fullName evidence="3">Uncharacterized protein</fullName>
    </submittedName>
</protein>
<proteinExistence type="predicted"/>
<reference evidence="3" key="2">
    <citation type="journal article" date="2007" name="Science">
        <title>Draft genome sequence of the sexually transmitted pathogen Trichomonas vaginalis.</title>
        <authorList>
            <person name="Carlton J.M."/>
            <person name="Hirt R.P."/>
            <person name="Silva J.C."/>
            <person name="Delcher A.L."/>
            <person name="Schatz M."/>
            <person name="Zhao Q."/>
            <person name="Wortman J.R."/>
            <person name="Bidwell S.L."/>
            <person name="Alsmark U.C.M."/>
            <person name="Besteiro S."/>
            <person name="Sicheritz-Ponten T."/>
            <person name="Noel C.J."/>
            <person name="Dacks J.B."/>
            <person name="Foster P.G."/>
            <person name="Simillion C."/>
            <person name="Van de Peer Y."/>
            <person name="Miranda-Saavedra D."/>
            <person name="Barton G.J."/>
            <person name="Westrop G.D."/>
            <person name="Mueller S."/>
            <person name="Dessi D."/>
            <person name="Fiori P.L."/>
            <person name="Ren Q."/>
            <person name="Paulsen I."/>
            <person name="Zhang H."/>
            <person name="Bastida-Corcuera F.D."/>
            <person name="Simoes-Barbosa A."/>
            <person name="Brown M.T."/>
            <person name="Hayes R.D."/>
            <person name="Mukherjee M."/>
            <person name="Okumura C.Y."/>
            <person name="Schneider R."/>
            <person name="Smith A.J."/>
            <person name="Vanacova S."/>
            <person name="Villalvazo M."/>
            <person name="Haas B.J."/>
            <person name="Pertea M."/>
            <person name="Feldblyum T.V."/>
            <person name="Utterback T.R."/>
            <person name="Shu C.L."/>
            <person name="Osoegawa K."/>
            <person name="de Jong P.J."/>
            <person name="Hrdy I."/>
            <person name="Horvathova L."/>
            <person name="Zubacova Z."/>
            <person name="Dolezal P."/>
            <person name="Malik S.B."/>
            <person name="Logsdon J.M. Jr."/>
            <person name="Henze K."/>
            <person name="Gupta A."/>
            <person name="Wang C.C."/>
            <person name="Dunne R.L."/>
            <person name="Upcroft J.A."/>
            <person name="Upcroft P."/>
            <person name="White O."/>
            <person name="Salzberg S.L."/>
            <person name="Tang P."/>
            <person name="Chiu C.-H."/>
            <person name="Lee Y.-S."/>
            <person name="Embley T.M."/>
            <person name="Coombs G.H."/>
            <person name="Mottram J.C."/>
            <person name="Tachezy J."/>
            <person name="Fraser-Liggett C.M."/>
            <person name="Johnson P.J."/>
        </authorList>
    </citation>
    <scope>NUCLEOTIDE SEQUENCE [LARGE SCALE GENOMIC DNA]</scope>
    <source>
        <strain evidence="3">G3</strain>
    </source>
</reference>
<gene>
    <name evidence="3" type="ORF">TVAG_008690</name>
</gene>
<reference evidence="3" key="1">
    <citation type="submission" date="2006-10" db="EMBL/GenBank/DDBJ databases">
        <authorList>
            <person name="Amadeo P."/>
            <person name="Zhao Q."/>
            <person name="Wortman J."/>
            <person name="Fraser-Liggett C."/>
            <person name="Carlton J."/>
        </authorList>
    </citation>
    <scope>NUCLEOTIDE SEQUENCE</scope>
    <source>
        <strain evidence="3">G3</strain>
    </source>
</reference>
<accession>A2F7U2</accession>
<dbReference type="SMR" id="A2F7U2"/>
<dbReference type="PANTHER" id="PTHR18870">
    <property type="entry name" value="PROTEIN TAG-278-RELATED"/>
    <property type="match status" value="1"/>
</dbReference>
<feature type="coiled-coil region" evidence="2">
    <location>
        <begin position="225"/>
        <end position="362"/>
    </location>
</feature>
<feature type="coiled-coil region" evidence="2">
    <location>
        <begin position="486"/>
        <end position="513"/>
    </location>
</feature>
<evidence type="ECO:0000313" key="4">
    <source>
        <dbReference type="Proteomes" id="UP000001542"/>
    </source>
</evidence>
<dbReference type="InParanoid" id="A2F7U2"/>
<dbReference type="Proteomes" id="UP000001542">
    <property type="component" value="Unassembled WGS sequence"/>
</dbReference>
<dbReference type="KEGG" id="tva:4756824"/>
<dbReference type="AlphaFoldDB" id="A2F7U2"/>
<dbReference type="OMA" id="SANDILM"/>
<keyword evidence="4" id="KW-1185">Reference proteome</keyword>
<feature type="coiled-coil region" evidence="2">
    <location>
        <begin position="705"/>
        <end position="796"/>
    </location>
</feature>
<dbReference type="RefSeq" id="XP_001311951.1">
    <property type="nucleotide sequence ID" value="XM_001311950.1"/>
</dbReference>
<evidence type="ECO:0000256" key="2">
    <source>
        <dbReference type="SAM" id="Coils"/>
    </source>
</evidence>
<evidence type="ECO:0000256" key="1">
    <source>
        <dbReference type="ARBA" id="ARBA00023054"/>
    </source>
</evidence>
<evidence type="ECO:0000313" key="3">
    <source>
        <dbReference type="EMBL" id="EAX99021.1"/>
    </source>
</evidence>
<dbReference type="EMBL" id="DS113653">
    <property type="protein sequence ID" value="EAX99021.1"/>
    <property type="molecule type" value="Genomic_DNA"/>
</dbReference>
<dbReference type="PANTHER" id="PTHR18870:SF9">
    <property type="entry name" value="PROTEIN TAG-278-RELATED"/>
    <property type="match status" value="1"/>
</dbReference>